<gene>
    <name evidence="1" type="ORF">GSTUAT00000982001</name>
</gene>
<dbReference type="Proteomes" id="UP001412239">
    <property type="component" value="Unassembled WGS sequence"/>
</dbReference>
<name>A0A292Q514_9PEZI</name>
<sequence length="142" mass="15375">MASFHFGVNVPAPCSTWGSHDTKVGFSRQEETDVKIGTSSEHWNLNSAPVALENARAGAETCQSVCYENVITWTDKSKTIGDIVSRIRPGPRGIAMGLIPASATEANEAMVLVGLEKIGSLTDRCTIYQKLYLNSDLFNPTI</sequence>
<evidence type="ECO:0000313" key="1">
    <source>
        <dbReference type="EMBL" id="CUS14912.1"/>
    </source>
</evidence>
<evidence type="ECO:0000313" key="2">
    <source>
        <dbReference type="Proteomes" id="UP001412239"/>
    </source>
</evidence>
<proteinExistence type="predicted"/>
<dbReference type="EMBL" id="LN890954">
    <property type="protein sequence ID" value="CUS14912.1"/>
    <property type="molecule type" value="Genomic_DNA"/>
</dbReference>
<accession>A0A292Q514</accession>
<reference evidence="1" key="1">
    <citation type="submission" date="2015-10" db="EMBL/GenBank/DDBJ databases">
        <authorList>
            <person name="Regsiter A."/>
            <person name="william w."/>
        </authorList>
    </citation>
    <scope>NUCLEOTIDE SEQUENCE</scope>
    <source>
        <strain evidence="1">Montdore</strain>
    </source>
</reference>
<dbReference type="AlphaFoldDB" id="A0A292Q514"/>
<organism evidence="1 2">
    <name type="scientific">Tuber aestivum</name>
    <name type="common">summer truffle</name>
    <dbReference type="NCBI Taxonomy" id="59557"/>
    <lineage>
        <taxon>Eukaryota</taxon>
        <taxon>Fungi</taxon>
        <taxon>Dikarya</taxon>
        <taxon>Ascomycota</taxon>
        <taxon>Pezizomycotina</taxon>
        <taxon>Pezizomycetes</taxon>
        <taxon>Pezizales</taxon>
        <taxon>Tuberaceae</taxon>
        <taxon>Tuber</taxon>
    </lineage>
</organism>
<keyword evidence="2" id="KW-1185">Reference proteome</keyword>
<protein>
    <submittedName>
        <fullName evidence="1">Uncharacterized protein</fullName>
    </submittedName>
</protein>